<evidence type="ECO:0000313" key="10">
    <source>
        <dbReference type="Proteomes" id="UP001244011"/>
    </source>
</evidence>
<evidence type="ECO:0000256" key="3">
    <source>
        <dbReference type="ARBA" id="ARBA00022603"/>
    </source>
</evidence>
<evidence type="ECO:0000256" key="5">
    <source>
        <dbReference type="ARBA" id="ARBA00022691"/>
    </source>
</evidence>
<protein>
    <recommendedName>
        <fullName evidence="6">rRNA methyltransferase 2, mitochondrial</fullName>
    </recommendedName>
</protein>
<evidence type="ECO:0000256" key="1">
    <source>
        <dbReference type="ARBA" id="ARBA00009258"/>
    </source>
</evidence>
<feature type="compositionally biased region" description="Polar residues" evidence="7">
    <location>
        <begin position="50"/>
        <end position="63"/>
    </location>
</feature>
<dbReference type="InterPro" id="IPR015507">
    <property type="entry name" value="rRNA-MeTfrase_E"/>
</dbReference>
<dbReference type="HAMAP" id="MF_01547">
    <property type="entry name" value="RNA_methyltr_E"/>
    <property type="match status" value="1"/>
</dbReference>
<evidence type="ECO:0000256" key="6">
    <source>
        <dbReference type="ARBA" id="ARBA00041184"/>
    </source>
</evidence>
<keyword evidence="4" id="KW-0808">Transferase</keyword>
<dbReference type="AlphaFoldDB" id="A0AAJ0BQ26"/>
<dbReference type="GO" id="GO:0008650">
    <property type="term" value="F:rRNA (uridine-2'-O-)-methyltransferase activity"/>
    <property type="evidence" value="ECO:0007669"/>
    <property type="project" value="TreeGrafter"/>
</dbReference>
<dbReference type="InterPro" id="IPR002877">
    <property type="entry name" value="RNA_MeTrfase_FtsJ_dom"/>
</dbReference>
<keyword evidence="2" id="KW-0698">rRNA processing</keyword>
<gene>
    <name evidence="9" type="ORF">QBC33DRAFT_552013</name>
</gene>
<feature type="region of interest" description="Disordered" evidence="7">
    <location>
        <begin position="218"/>
        <end position="239"/>
    </location>
</feature>
<dbReference type="GO" id="GO:0005739">
    <property type="term" value="C:mitochondrion"/>
    <property type="evidence" value="ECO:0007669"/>
    <property type="project" value="TreeGrafter"/>
</dbReference>
<dbReference type="EMBL" id="MU839038">
    <property type="protein sequence ID" value="KAK1762365.1"/>
    <property type="molecule type" value="Genomic_DNA"/>
</dbReference>
<evidence type="ECO:0000313" key="9">
    <source>
        <dbReference type="EMBL" id="KAK1762365.1"/>
    </source>
</evidence>
<dbReference type="InterPro" id="IPR029063">
    <property type="entry name" value="SAM-dependent_MTases_sf"/>
</dbReference>
<evidence type="ECO:0000256" key="2">
    <source>
        <dbReference type="ARBA" id="ARBA00022552"/>
    </source>
</evidence>
<comment type="similarity">
    <text evidence="1">Belongs to the class I-like SAM-binding methyltransferase superfamily. RNA methyltransferase RlmE family.</text>
</comment>
<dbReference type="GeneID" id="85312446"/>
<proteinExistence type="inferred from homology"/>
<reference evidence="9" key="1">
    <citation type="submission" date="2023-06" db="EMBL/GenBank/DDBJ databases">
        <title>Genome-scale phylogeny and comparative genomics of the fungal order Sordariales.</title>
        <authorList>
            <consortium name="Lawrence Berkeley National Laboratory"/>
            <person name="Hensen N."/>
            <person name="Bonometti L."/>
            <person name="Westerberg I."/>
            <person name="Brannstrom I.O."/>
            <person name="Guillou S."/>
            <person name="Cros-Aarteil S."/>
            <person name="Calhoun S."/>
            <person name="Haridas S."/>
            <person name="Kuo A."/>
            <person name="Mondo S."/>
            <person name="Pangilinan J."/>
            <person name="Riley R."/>
            <person name="Labutti K."/>
            <person name="Andreopoulos B."/>
            <person name="Lipzen A."/>
            <person name="Chen C."/>
            <person name="Yanf M."/>
            <person name="Daum C."/>
            <person name="Ng V."/>
            <person name="Clum A."/>
            <person name="Steindorff A."/>
            <person name="Ohm R."/>
            <person name="Martin F."/>
            <person name="Silar P."/>
            <person name="Natvig D."/>
            <person name="Lalanne C."/>
            <person name="Gautier V."/>
            <person name="Ament-Velasquez S.L."/>
            <person name="Kruys A."/>
            <person name="Hutchinson M.I."/>
            <person name="Powell A.J."/>
            <person name="Barry K."/>
            <person name="Miller A.N."/>
            <person name="Grigoriev I.V."/>
            <person name="Debuchy R."/>
            <person name="Gladieux P."/>
            <person name="Thoren M.H."/>
            <person name="Johannesson H."/>
        </authorList>
    </citation>
    <scope>NUCLEOTIDE SEQUENCE</scope>
    <source>
        <strain evidence="9">8032-3</strain>
    </source>
</reference>
<feature type="compositionally biased region" description="Low complexity" evidence="7">
    <location>
        <begin position="168"/>
        <end position="187"/>
    </location>
</feature>
<feature type="domain" description="Ribosomal RNA methyltransferase FtsJ" evidence="8">
    <location>
        <begin position="77"/>
        <end position="355"/>
    </location>
</feature>
<evidence type="ECO:0000256" key="7">
    <source>
        <dbReference type="SAM" id="MobiDB-lite"/>
    </source>
</evidence>
<evidence type="ECO:0000256" key="4">
    <source>
        <dbReference type="ARBA" id="ARBA00022679"/>
    </source>
</evidence>
<dbReference type="Pfam" id="PF01728">
    <property type="entry name" value="FtsJ"/>
    <property type="match status" value="1"/>
</dbReference>
<dbReference type="PANTHER" id="PTHR10920:SF18">
    <property type="entry name" value="RRNA METHYLTRANSFERASE 2, MITOCHONDRIAL"/>
    <property type="match status" value="1"/>
</dbReference>
<dbReference type="Proteomes" id="UP001244011">
    <property type="component" value="Unassembled WGS sequence"/>
</dbReference>
<name>A0AAJ0BQ26_9PEZI</name>
<keyword evidence="10" id="KW-1185">Reference proteome</keyword>
<comment type="caution">
    <text evidence="9">The sequence shown here is derived from an EMBL/GenBank/DDBJ whole genome shotgun (WGS) entry which is preliminary data.</text>
</comment>
<evidence type="ECO:0000259" key="8">
    <source>
        <dbReference type="Pfam" id="PF01728"/>
    </source>
</evidence>
<sequence length="367" mass="39372">MLAACSKTPCRRAFSRGRTPATTTLTAQAGVRLSSPRPPPAPPAGDRQARLSSSNSRWKQRQGSDVFAREAKVQGLKSRAAFKLLEMDAKFKLFKKGDVVVDLGYAPGSWSQVALERAGRLGRVVGIDIIPAQPPKGVSTIQGNFLSPGVQAMVKRFLTDDQRRRDLAPGSAAQAAAGKASSGRAPAIVDDDDDGEAGGLSSDEVVDRPSYIDAERAVARGSPLAGKDPAADAAEGKQAKQEKLVDVVLSDMSAPWPQTYGFSVNSLSNPYLRMMNTSGNNFRDHVGSMDLCMAALTFASDTLKPGGRFVCKFYQGADDKAFEAKLKKMFRKVHREKPESSRSESKESYFVALNRKPSVTLGDAEGA</sequence>
<dbReference type="RefSeq" id="XP_060278578.1">
    <property type="nucleotide sequence ID" value="XM_060429259.1"/>
</dbReference>
<feature type="region of interest" description="Disordered" evidence="7">
    <location>
        <begin position="1"/>
        <end position="64"/>
    </location>
</feature>
<dbReference type="Gene3D" id="3.40.50.150">
    <property type="entry name" value="Vaccinia Virus protein VP39"/>
    <property type="match status" value="1"/>
</dbReference>
<dbReference type="SUPFAM" id="SSF53335">
    <property type="entry name" value="S-adenosyl-L-methionine-dependent methyltransferases"/>
    <property type="match status" value="1"/>
</dbReference>
<accession>A0AAJ0BQ26</accession>
<dbReference type="PANTHER" id="PTHR10920">
    <property type="entry name" value="RIBOSOMAL RNA METHYLTRANSFERASE"/>
    <property type="match status" value="1"/>
</dbReference>
<organism evidence="9 10">
    <name type="scientific">Phialemonium atrogriseum</name>
    <dbReference type="NCBI Taxonomy" id="1093897"/>
    <lineage>
        <taxon>Eukaryota</taxon>
        <taxon>Fungi</taxon>
        <taxon>Dikarya</taxon>
        <taxon>Ascomycota</taxon>
        <taxon>Pezizomycotina</taxon>
        <taxon>Sordariomycetes</taxon>
        <taxon>Sordariomycetidae</taxon>
        <taxon>Cephalothecales</taxon>
        <taxon>Cephalothecaceae</taxon>
        <taxon>Phialemonium</taxon>
    </lineage>
</organism>
<dbReference type="InterPro" id="IPR050082">
    <property type="entry name" value="RNA_methyltr_RlmE"/>
</dbReference>
<feature type="region of interest" description="Disordered" evidence="7">
    <location>
        <begin position="164"/>
        <end position="206"/>
    </location>
</feature>
<keyword evidence="3 9" id="KW-0489">Methyltransferase</keyword>
<keyword evidence="5" id="KW-0949">S-adenosyl-L-methionine</keyword>